<dbReference type="OrthoDB" id="9794638at2"/>
<reference evidence="5 6" key="1">
    <citation type="submission" date="2019-02" db="EMBL/GenBank/DDBJ databases">
        <title>Deep-cultivation of Planctomycetes and their phenomic and genomic characterization uncovers novel biology.</title>
        <authorList>
            <person name="Wiegand S."/>
            <person name="Jogler M."/>
            <person name="Boedeker C."/>
            <person name="Pinto D."/>
            <person name="Vollmers J."/>
            <person name="Rivas-Marin E."/>
            <person name="Kohn T."/>
            <person name="Peeters S.H."/>
            <person name="Heuer A."/>
            <person name="Rast P."/>
            <person name="Oberbeckmann S."/>
            <person name="Bunk B."/>
            <person name="Jeske O."/>
            <person name="Meyerdierks A."/>
            <person name="Storesund J.E."/>
            <person name="Kallscheuer N."/>
            <person name="Luecker S."/>
            <person name="Lage O.M."/>
            <person name="Pohl T."/>
            <person name="Merkel B.J."/>
            <person name="Hornburger P."/>
            <person name="Mueller R.-W."/>
            <person name="Bruemmer F."/>
            <person name="Labrenz M."/>
            <person name="Spormann A.M."/>
            <person name="Op den Camp H."/>
            <person name="Overmann J."/>
            <person name="Amann R."/>
            <person name="Jetten M.S.M."/>
            <person name="Mascher T."/>
            <person name="Medema M.H."/>
            <person name="Devos D.P."/>
            <person name="Kaster A.-K."/>
            <person name="Ovreas L."/>
            <person name="Rohde M."/>
            <person name="Galperin M.Y."/>
            <person name="Jogler C."/>
        </authorList>
    </citation>
    <scope>NUCLEOTIDE SEQUENCE [LARGE SCALE GENOMIC DNA]</scope>
    <source>
        <strain evidence="5 6">Pla175</strain>
    </source>
</reference>
<dbReference type="Pfam" id="PF01613">
    <property type="entry name" value="Flavin_Reduct"/>
    <property type="match status" value="1"/>
</dbReference>
<evidence type="ECO:0000259" key="4">
    <source>
        <dbReference type="SMART" id="SM00903"/>
    </source>
</evidence>
<dbReference type="PANTHER" id="PTHR30466:SF11">
    <property type="entry name" value="FLAVIN-DEPENDENT MONOOXYGENASE, REDUCTASE SUBUNIT HSAB"/>
    <property type="match status" value="1"/>
</dbReference>
<keyword evidence="2 5" id="KW-0560">Oxidoreductase</keyword>
<dbReference type="InterPro" id="IPR012349">
    <property type="entry name" value="Split_barrel_FMN-bd"/>
</dbReference>
<gene>
    <name evidence="5" type="primary">dfa1</name>
    <name evidence="5" type="ORF">Pla175_46750</name>
</gene>
<dbReference type="SMART" id="SM00903">
    <property type="entry name" value="Flavin_Reduct"/>
    <property type="match status" value="1"/>
</dbReference>
<evidence type="ECO:0000256" key="2">
    <source>
        <dbReference type="ARBA" id="ARBA00023002"/>
    </source>
</evidence>
<comment type="similarity">
    <text evidence="1">Belongs to the non-flavoprotein flavin reductase family.</text>
</comment>
<dbReference type="InterPro" id="IPR002563">
    <property type="entry name" value="Flavin_Rdtase-like_dom"/>
</dbReference>
<sequence length="204" mass="21405">MAKHNQPIADGLRPVGAAGSARQSKRGDGAEPVGYFTFLDGPRGMTDHTDPLAALGRVPSGIFILTAGAGERATGMLASWVMQAGFEPPMVTVAVKQGRYVAQWLTEGTPFVLNQLAEGQSALMKHFAKGFEPNEPAFQGLEVSSTASGAPALAAALGRLECEPTSHVDSGDHRIFLARVTGGGVAVEDSRKPTVHVRKSGNHY</sequence>
<dbReference type="SUPFAM" id="SSF50475">
    <property type="entry name" value="FMN-binding split barrel"/>
    <property type="match status" value="1"/>
</dbReference>
<dbReference type="EC" id="1.-.-.-" evidence="5"/>
<evidence type="ECO:0000256" key="1">
    <source>
        <dbReference type="ARBA" id="ARBA00008898"/>
    </source>
</evidence>
<feature type="domain" description="Flavin reductase like" evidence="4">
    <location>
        <begin position="55"/>
        <end position="204"/>
    </location>
</feature>
<dbReference type="PANTHER" id="PTHR30466">
    <property type="entry name" value="FLAVIN REDUCTASE"/>
    <property type="match status" value="1"/>
</dbReference>
<dbReference type="Proteomes" id="UP000317429">
    <property type="component" value="Chromosome"/>
</dbReference>
<dbReference type="AlphaFoldDB" id="A0A518DIE9"/>
<dbReference type="Gene3D" id="2.30.110.10">
    <property type="entry name" value="Electron Transport, Fmn-binding Protein, Chain A"/>
    <property type="match status" value="1"/>
</dbReference>
<dbReference type="GO" id="GO:0042602">
    <property type="term" value="F:riboflavin reductase (NADPH) activity"/>
    <property type="evidence" value="ECO:0007669"/>
    <property type="project" value="TreeGrafter"/>
</dbReference>
<feature type="region of interest" description="Disordered" evidence="3">
    <location>
        <begin position="1"/>
        <end position="29"/>
    </location>
</feature>
<accession>A0A518DIE9</accession>
<proteinExistence type="inferred from homology"/>
<name>A0A518DIE9_9BACT</name>
<protein>
    <submittedName>
        <fullName evidence="5">Diflavin flavoprotein A 1</fullName>
        <ecNumber evidence="5">1.-.-.-</ecNumber>
    </submittedName>
</protein>
<evidence type="ECO:0000313" key="5">
    <source>
        <dbReference type="EMBL" id="QDU91255.1"/>
    </source>
</evidence>
<evidence type="ECO:0000313" key="6">
    <source>
        <dbReference type="Proteomes" id="UP000317429"/>
    </source>
</evidence>
<keyword evidence="6" id="KW-1185">Reference proteome</keyword>
<dbReference type="EMBL" id="CP036291">
    <property type="protein sequence ID" value="QDU91255.1"/>
    <property type="molecule type" value="Genomic_DNA"/>
</dbReference>
<evidence type="ECO:0000256" key="3">
    <source>
        <dbReference type="SAM" id="MobiDB-lite"/>
    </source>
</evidence>
<dbReference type="InterPro" id="IPR050268">
    <property type="entry name" value="NADH-dep_flavin_reductase"/>
</dbReference>
<dbReference type="KEGG" id="pnd:Pla175_46750"/>
<dbReference type="GO" id="GO:0010181">
    <property type="term" value="F:FMN binding"/>
    <property type="evidence" value="ECO:0007669"/>
    <property type="project" value="InterPro"/>
</dbReference>
<organism evidence="5 6">
    <name type="scientific">Pirellulimonas nuda</name>
    <dbReference type="NCBI Taxonomy" id="2528009"/>
    <lineage>
        <taxon>Bacteria</taxon>
        <taxon>Pseudomonadati</taxon>
        <taxon>Planctomycetota</taxon>
        <taxon>Planctomycetia</taxon>
        <taxon>Pirellulales</taxon>
        <taxon>Lacipirellulaceae</taxon>
        <taxon>Pirellulimonas</taxon>
    </lineage>
</organism>